<dbReference type="PANTHER" id="PTHR48081:SF8">
    <property type="entry name" value="ALPHA_BETA HYDROLASE FOLD-3 DOMAIN-CONTAINING PROTEIN-RELATED"/>
    <property type="match status" value="1"/>
</dbReference>
<evidence type="ECO:0000313" key="3">
    <source>
        <dbReference type="EMBL" id="HIX47504.1"/>
    </source>
</evidence>
<protein>
    <submittedName>
        <fullName evidence="3">Alpha/beta hydrolase</fullName>
    </submittedName>
</protein>
<accession>A0A9D1VV27</accession>
<evidence type="ECO:0000313" key="4">
    <source>
        <dbReference type="Proteomes" id="UP000824243"/>
    </source>
</evidence>
<reference evidence="3" key="2">
    <citation type="submission" date="2021-04" db="EMBL/GenBank/DDBJ databases">
        <authorList>
            <person name="Gilroy R."/>
        </authorList>
    </citation>
    <scope>NUCLEOTIDE SEQUENCE</scope>
    <source>
        <strain evidence="3">ChiSjej5B23-15282</strain>
    </source>
</reference>
<sequence>MTKAVRAILQALSYGNIEVESARRLADLKKLDPMRIFLKKLDTEIYNGSYKVPVRLYFPDEKAAVSERAPVSGNGAVSGEENWDPGVILFFHGGGWTTESVETYDRVCSRMAQSTGRFVLSAEYRLAPEHRFPDGFEDCYAVAEALFGGKILPGLDPRRITVMGDSAGGNLAAAVCMKARDTGDFSPARQILIYPALYNCYTEDSPYESVRTNGTGYLLTSVKMEDYVKLYARTEEDRLDPYFAPLLAEDFSGLPDTLILTAEFDPLRDEGEDYGRKLREAGCRVRVERIEGALHGYFALGIQQFYVQESFRHINRFLSVEQALL</sequence>
<proteinExistence type="predicted"/>
<gene>
    <name evidence="3" type="ORF">H9981_00535</name>
</gene>
<dbReference type="Gene3D" id="3.40.50.1820">
    <property type="entry name" value="alpha/beta hydrolase"/>
    <property type="match status" value="1"/>
</dbReference>
<name>A0A9D1VV27_9FIRM</name>
<dbReference type="SUPFAM" id="SSF53474">
    <property type="entry name" value="alpha/beta-Hydrolases"/>
    <property type="match status" value="1"/>
</dbReference>
<dbReference type="AlphaFoldDB" id="A0A9D1VV27"/>
<feature type="domain" description="Alpha/beta hydrolase fold-3" evidence="2">
    <location>
        <begin position="88"/>
        <end position="298"/>
    </location>
</feature>
<reference evidence="3" key="1">
    <citation type="journal article" date="2021" name="PeerJ">
        <title>Extensive microbial diversity within the chicken gut microbiome revealed by metagenomics and culture.</title>
        <authorList>
            <person name="Gilroy R."/>
            <person name="Ravi A."/>
            <person name="Getino M."/>
            <person name="Pursley I."/>
            <person name="Horton D.L."/>
            <person name="Alikhan N.F."/>
            <person name="Baker D."/>
            <person name="Gharbi K."/>
            <person name="Hall N."/>
            <person name="Watson M."/>
            <person name="Adriaenssens E.M."/>
            <person name="Foster-Nyarko E."/>
            <person name="Jarju S."/>
            <person name="Secka A."/>
            <person name="Antonio M."/>
            <person name="Oren A."/>
            <person name="Chaudhuri R.R."/>
            <person name="La Ragione R."/>
            <person name="Hildebrand F."/>
            <person name="Pallen M.J."/>
        </authorList>
    </citation>
    <scope>NUCLEOTIDE SEQUENCE</scope>
    <source>
        <strain evidence="3">ChiSjej5B23-15282</strain>
    </source>
</reference>
<dbReference type="EMBL" id="DXFA01000009">
    <property type="protein sequence ID" value="HIX47504.1"/>
    <property type="molecule type" value="Genomic_DNA"/>
</dbReference>
<dbReference type="InterPro" id="IPR029058">
    <property type="entry name" value="AB_hydrolase_fold"/>
</dbReference>
<dbReference type="InterPro" id="IPR050300">
    <property type="entry name" value="GDXG_lipolytic_enzyme"/>
</dbReference>
<organism evidence="3 4">
    <name type="scientific">Candidatus Mediterraneibacter caccavium</name>
    <dbReference type="NCBI Taxonomy" id="2838661"/>
    <lineage>
        <taxon>Bacteria</taxon>
        <taxon>Bacillati</taxon>
        <taxon>Bacillota</taxon>
        <taxon>Clostridia</taxon>
        <taxon>Lachnospirales</taxon>
        <taxon>Lachnospiraceae</taxon>
        <taxon>Mediterraneibacter</taxon>
    </lineage>
</organism>
<evidence type="ECO:0000259" key="2">
    <source>
        <dbReference type="Pfam" id="PF07859"/>
    </source>
</evidence>
<dbReference type="InterPro" id="IPR013094">
    <property type="entry name" value="AB_hydrolase_3"/>
</dbReference>
<dbReference type="PANTHER" id="PTHR48081">
    <property type="entry name" value="AB HYDROLASE SUPERFAMILY PROTEIN C4A8.06C"/>
    <property type="match status" value="1"/>
</dbReference>
<keyword evidence="1 3" id="KW-0378">Hydrolase</keyword>
<comment type="caution">
    <text evidence="3">The sequence shown here is derived from an EMBL/GenBank/DDBJ whole genome shotgun (WGS) entry which is preliminary data.</text>
</comment>
<dbReference type="GO" id="GO:0016787">
    <property type="term" value="F:hydrolase activity"/>
    <property type="evidence" value="ECO:0007669"/>
    <property type="project" value="UniProtKB-KW"/>
</dbReference>
<dbReference type="Pfam" id="PF07859">
    <property type="entry name" value="Abhydrolase_3"/>
    <property type="match status" value="1"/>
</dbReference>
<dbReference type="Proteomes" id="UP000824243">
    <property type="component" value="Unassembled WGS sequence"/>
</dbReference>
<evidence type="ECO:0000256" key="1">
    <source>
        <dbReference type="ARBA" id="ARBA00022801"/>
    </source>
</evidence>